<organism evidence="3">
    <name type="scientific">Streptomyces sp. WT6</name>
    <dbReference type="NCBI Taxonomy" id="1486372"/>
    <lineage>
        <taxon>Bacteria</taxon>
        <taxon>Bacillati</taxon>
        <taxon>Actinomycetota</taxon>
        <taxon>Actinomycetes</taxon>
        <taxon>Kitasatosporales</taxon>
        <taxon>Streptomycetaceae</taxon>
        <taxon>Streptomyces</taxon>
    </lineage>
</organism>
<accession>A0A023PZQ2</accession>
<sequence>MAREAESGSELEWSRACVEAPTSPNKGGTATGPSPVDRRRTGSKYYLICDGCGDPLHAHTTVVNANDITQTLNLVEGIPPLAGRPGRPRRRPETVLGDEAFESTTVRHELTKRCILPKISRCDVQSTNELGKLRYVLEQTFAILDLAIHGERRHKLHDGFFIDLRPRDDRAGSTAITSNWVTIFTTTFTNAHAFSVFTYAGPHGYSQPSPLLVC</sequence>
<evidence type="ECO:0000256" key="1">
    <source>
        <dbReference type="SAM" id="MobiDB-lite"/>
    </source>
</evidence>
<gene>
    <name evidence="3" type="ORF">wt6.29c</name>
</gene>
<evidence type="ECO:0000313" key="3">
    <source>
        <dbReference type="EMBL" id="AHX39406.1"/>
    </source>
</evidence>
<dbReference type="GO" id="GO:0003677">
    <property type="term" value="F:DNA binding"/>
    <property type="evidence" value="ECO:0007669"/>
    <property type="project" value="InterPro"/>
</dbReference>
<dbReference type="AlphaFoldDB" id="A0A023PZQ2"/>
<dbReference type="InterPro" id="IPR002559">
    <property type="entry name" value="Transposase_11"/>
</dbReference>
<proteinExistence type="predicted"/>
<reference evidence="3" key="1">
    <citation type="submission" date="2014-02" db="EMBL/GenBank/DDBJ databases">
        <title>Streptomyces sp. WT6 mevalonate pathway gene cluster, complete sequence.</title>
        <authorList>
            <person name="Wang T."/>
            <person name="Qin Z."/>
        </authorList>
    </citation>
    <scope>NUCLEOTIDE SEQUENCE</scope>
    <source>
        <strain evidence="3">WT6</strain>
    </source>
</reference>
<dbReference type="EMBL" id="KJ411867">
    <property type="protein sequence ID" value="AHX39406.1"/>
    <property type="molecule type" value="Genomic_DNA"/>
</dbReference>
<feature type="domain" description="Transposase IS4-like" evidence="2">
    <location>
        <begin position="36"/>
        <end position="144"/>
    </location>
</feature>
<dbReference type="Pfam" id="PF01609">
    <property type="entry name" value="DDE_Tnp_1"/>
    <property type="match status" value="1"/>
</dbReference>
<dbReference type="GO" id="GO:0004803">
    <property type="term" value="F:transposase activity"/>
    <property type="evidence" value="ECO:0007669"/>
    <property type="project" value="InterPro"/>
</dbReference>
<dbReference type="GO" id="GO:0006313">
    <property type="term" value="P:DNA transposition"/>
    <property type="evidence" value="ECO:0007669"/>
    <property type="project" value="InterPro"/>
</dbReference>
<protein>
    <recommendedName>
        <fullName evidence="2">Transposase IS4-like domain-containing protein</fullName>
    </recommendedName>
</protein>
<evidence type="ECO:0000259" key="2">
    <source>
        <dbReference type="Pfam" id="PF01609"/>
    </source>
</evidence>
<feature type="region of interest" description="Disordered" evidence="1">
    <location>
        <begin position="1"/>
        <end position="39"/>
    </location>
</feature>
<feature type="compositionally biased region" description="Polar residues" evidence="1">
    <location>
        <begin position="22"/>
        <end position="32"/>
    </location>
</feature>
<name>A0A023PZQ2_9ACTN</name>